<keyword evidence="3 5" id="KW-0067">ATP-binding</keyword>
<dbReference type="Gene3D" id="3.40.50.300">
    <property type="entry name" value="P-loop containing nucleotide triphosphate hydrolases"/>
    <property type="match status" value="1"/>
</dbReference>
<evidence type="ECO:0000256" key="3">
    <source>
        <dbReference type="ARBA" id="ARBA00022840"/>
    </source>
</evidence>
<dbReference type="InterPro" id="IPR003593">
    <property type="entry name" value="AAA+_ATPase"/>
</dbReference>
<dbReference type="InterPro" id="IPR051782">
    <property type="entry name" value="ABC_Transporter_VariousFunc"/>
</dbReference>
<keyword evidence="6" id="KW-1185">Reference proteome</keyword>
<dbReference type="PROSITE" id="PS50893">
    <property type="entry name" value="ABC_TRANSPORTER_2"/>
    <property type="match status" value="1"/>
</dbReference>
<keyword evidence="1" id="KW-0813">Transport</keyword>
<dbReference type="Pfam" id="PF00005">
    <property type="entry name" value="ABC_tran"/>
    <property type="match status" value="1"/>
</dbReference>
<evidence type="ECO:0000313" key="5">
    <source>
        <dbReference type="EMBL" id="GAA4006553.1"/>
    </source>
</evidence>
<dbReference type="SMART" id="SM00382">
    <property type="entry name" value="AAA"/>
    <property type="match status" value="1"/>
</dbReference>
<evidence type="ECO:0000313" key="6">
    <source>
        <dbReference type="Proteomes" id="UP001500567"/>
    </source>
</evidence>
<evidence type="ECO:0000259" key="4">
    <source>
        <dbReference type="PROSITE" id="PS50893"/>
    </source>
</evidence>
<comment type="caution">
    <text evidence="5">The sequence shown here is derived from an EMBL/GenBank/DDBJ whole genome shotgun (WGS) entry which is preliminary data.</text>
</comment>
<dbReference type="PROSITE" id="PS00211">
    <property type="entry name" value="ABC_TRANSPORTER_1"/>
    <property type="match status" value="1"/>
</dbReference>
<dbReference type="Proteomes" id="UP001500567">
    <property type="component" value="Unassembled WGS sequence"/>
</dbReference>
<reference evidence="6" key="1">
    <citation type="journal article" date="2019" name="Int. J. Syst. Evol. Microbiol.">
        <title>The Global Catalogue of Microorganisms (GCM) 10K type strain sequencing project: providing services to taxonomists for standard genome sequencing and annotation.</title>
        <authorList>
            <consortium name="The Broad Institute Genomics Platform"/>
            <consortium name="The Broad Institute Genome Sequencing Center for Infectious Disease"/>
            <person name="Wu L."/>
            <person name="Ma J."/>
        </authorList>
    </citation>
    <scope>NUCLEOTIDE SEQUENCE [LARGE SCALE GENOMIC DNA]</scope>
    <source>
        <strain evidence="6">JCM 17224</strain>
    </source>
</reference>
<dbReference type="InterPro" id="IPR027417">
    <property type="entry name" value="P-loop_NTPase"/>
</dbReference>
<dbReference type="PANTHER" id="PTHR42939">
    <property type="entry name" value="ABC TRANSPORTER ATP-BINDING PROTEIN ALBC-RELATED"/>
    <property type="match status" value="1"/>
</dbReference>
<name>A0ABP7S4L1_9BACT</name>
<dbReference type="SUPFAM" id="SSF52540">
    <property type="entry name" value="P-loop containing nucleoside triphosphate hydrolases"/>
    <property type="match status" value="1"/>
</dbReference>
<sequence>MISIRELSKSFGTQAVLRQVSMDLRPGTIHGLVGANGAGKTTLLHCLYGLLTDYTGRIQETTGLVIREHTGVLPYEPYFYPRLTGREYLTFCLQARRRPVVDFEAWNALLELPLDQYADEYSAGMKKKLALLALLVQDFRYLILDEPFNGLDMGTNLLLKEILLRLRGQGRGILLTSHLLGSLTETCDEITLLAAGTVQRHYPASEFSRLATDLLDSLFQDKLAQVAQLLPITRPIEA</sequence>
<protein>
    <submittedName>
        <fullName evidence="5">ABC transporter ATP-binding protein</fullName>
    </submittedName>
</protein>
<proteinExistence type="predicted"/>
<dbReference type="InterPro" id="IPR003439">
    <property type="entry name" value="ABC_transporter-like_ATP-bd"/>
</dbReference>
<feature type="domain" description="ABC transporter" evidence="4">
    <location>
        <begin position="2"/>
        <end position="220"/>
    </location>
</feature>
<dbReference type="GO" id="GO:0005524">
    <property type="term" value="F:ATP binding"/>
    <property type="evidence" value="ECO:0007669"/>
    <property type="project" value="UniProtKB-KW"/>
</dbReference>
<dbReference type="InterPro" id="IPR017871">
    <property type="entry name" value="ABC_transporter-like_CS"/>
</dbReference>
<keyword evidence="2" id="KW-0547">Nucleotide-binding</keyword>
<dbReference type="PANTHER" id="PTHR42939:SF1">
    <property type="entry name" value="ABC TRANSPORTER ATP-BINDING PROTEIN ALBC-RELATED"/>
    <property type="match status" value="1"/>
</dbReference>
<organism evidence="5 6">
    <name type="scientific">Hymenobacter fastidiosus</name>
    <dbReference type="NCBI Taxonomy" id="486264"/>
    <lineage>
        <taxon>Bacteria</taxon>
        <taxon>Pseudomonadati</taxon>
        <taxon>Bacteroidota</taxon>
        <taxon>Cytophagia</taxon>
        <taxon>Cytophagales</taxon>
        <taxon>Hymenobacteraceae</taxon>
        <taxon>Hymenobacter</taxon>
    </lineage>
</organism>
<accession>A0ABP7S4L1</accession>
<evidence type="ECO:0000256" key="2">
    <source>
        <dbReference type="ARBA" id="ARBA00022741"/>
    </source>
</evidence>
<dbReference type="RefSeq" id="WP_345072468.1">
    <property type="nucleotide sequence ID" value="NZ_BAABDJ010000015.1"/>
</dbReference>
<evidence type="ECO:0000256" key="1">
    <source>
        <dbReference type="ARBA" id="ARBA00022448"/>
    </source>
</evidence>
<dbReference type="CDD" id="cd03230">
    <property type="entry name" value="ABC_DR_subfamily_A"/>
    <property type="match status" value="1"/>
</dbReference>
<gene>
    <name evidence="5" type="ORF">GCM10022408_17920</name>
</gene>
<dbReference type="EMBL" id="BAABDJ010000015">
    <property type="protein sequence ID" value="GAA4006553.1"/>
    <property type="molecule type" value="Genomic_DNA"/>
</dbReference>